<dbReference type="GO" id="GO:0034451">
    <property type="term" value="C:centriolar satellite"/>
    <property type="evidence" value="ECO:0007669"/>
    <property type="project" value="TreeGrafter"/>
</dbReference>
<dbReference type="SUPFAM" id="SSF82895">
    <property type="entry name" value="TSP-1 type 1 repeat"/>
    <property type="match status" value="2"/>
</dbReference>
<feature type="compositionally biased region" description="Polar residues" evidence="2">
    <location>
        <begin position="1367"/>
        <end position="1398"/>
    </location>
</feature>
<feature type="compositionally biased region" description="Low complexity" evidence="2">
    <location>
        <begin position="131"/>
        <end position="151"/>
    </location>
</feature>
<dbReference type="Proteomes" id="UP000596742">
    <property type="component" value="Unassembled WGS sequence"/>
</dbReference>
<dbReference type="InterPro" id="IPR036383">
    <property type="entry name" value="TSP1_rpt_sf"/>
</dbReference>
<dbReference type="GO" id="GO:0035735">
    <property type="term" value="P:intraciliary transport involved in cilium assembly"/>
    <property type="evidence" value="ECO:0007669"/>
    <property type="project" value="InterPro"/>
</dbReference>
<evidence type="ECO:0000256" key="1">
    <source>
        <dbReference type="SAM" id="Coils"/>
    </source>
</evidence>
<evidence type="ECO:0000256" key="2">
    <source>
        <dbReference type="SAM" id="MobiDB-lite"/>
    </source>
</evidence>
<feature type="compositionally biased region" description="Basic and acidic residues" evidence="2">
    <location>
        <begin position="471"/>
        <end position="482"/>
    </location>
</feature>
<keyword evidence="4" id="KW-1185">Reference proteome</keyword>
<feature type="compositionally biased region" description="Basic residues" evidence="2">
    <location>
        <begin position="72"/>
        <end position="81"/>
    </location>
</feature>
<dbReference type="GO" id="GO:0010824">
    <property type="term" value="P:regulation of centrosome duplication"/>
    <property type="evidence" value="ECO:0007669"/>
    <property type="project" value="TreeGrafter"/>
</dbReference>
<protein>
    <submittedName>
        <fullName evidence="3">5-azacytidine-induced protein 1</fullName>
    </submittedName>
</protein>
<feature type="region of interest" description="Disordered" evidence="2">
    <location>
        <begin position="876"/>
        <end position="902"/>
    </location>
</feature>
<dbReference type="SMART" id="SM00209">
    <property type="entry name" value="TSP1"/>
    <property type="match status" value="3"/>
</dbReference>
<evidence type="ECO:0000313" key="3">
    <source>
        <dbReference type="EMBL" id="VDI54430.1"/>
    </source>
</evidence>
<feature type="region of interest" description="Disordered" evidence="2">
    <location>
        <begin position="1152"/>
        <end position="1177"/>
    </location>
</feature>
<dbReference type="PANTHER" id="PTHR31540:SF1">
    <property type="entry name" value="CENTROSOMAL PROTEIN OF 131 KDA"/>
    <property type="match status" value="1"/>
</dbReference>
<feature type="compositionally biased region" description="Polar residues" evidence="2">
    <location>
        <begin position="1201"/>
        <end position="1211"/>
    </location>
</feature>
<feature type="compositionally biased region" description="Low complexity" evidence="2">
    <location>
        <begin position="13"/>
        <end position="25"/>
    </location>
</feature>
<feature type="coiled-coil region" evidence="1">
    <location>
        <begin position="368"/>
        <end position="410"/>
    </location>
</feature>
<dbReference type="PANTHER" id="PTHR31540">
    <property type="entry name" value="CENTROSOMAL PROTEIN OF 131 KDA"/>
    <property type="match status" value="1"/>
</dbReference>
<sequence length="1727" mass="195715">MTSRSQKSDLNLSLTGSQISSSSKSRPLHRPSSVTDVRQSKGDVQKSQSSTKKRNSLHGVDNLSQRSDASSARKKNPRQHGRSPSDDFLELFENSMQPKIKAPSASQKKPGPNAVKVLWQPSPKKFGAGDSARTNSTARSNSTSKTNSTARTENKDFDDFLPPSDRQENFFQPSSVRSSSDSEEDCLSSSLSKIQALKEKHKLQQDKMNDLFLSPRDRVVKSPRDRVVKDAVPKASNFSGIANNMVVTSKPQQVKASLSNIENSYQNIKHKTPVNEVKKQDVSQQLKKQDTSQQIGRNIAEDFIKTLNNAATKIQRCYREHKAQQLRNEATVKAGEAALKRLLQQKKQDHVDHKILDLDFLSEDESEKKSVEDRKKLREEKARQARQQAIQELQKKRELKREEVKRKAEEEISYLQASGKITKKTLRVGKKKSPVSPVLSKSKDSNTSVSTLKDEGEDLLESVSNINPGESSRESARKERSEAASTKTTLDDLLDTLKKLEADEQLETPKPVTKNAWLEEIDKDSTKSHLTSEKLQKLNSVGESVSKSGFLTDDKLKSIMTFLDEVQTSDRLSSVDQELAKESHNFELPPMLVPSADELLQLDHAKEAADEVTSTVLSQRMELEEKKRSVSMLQKALNQQRELTVRHAREAEREMNKRLDVQKDEYEEAIKRHLGFIDQLIDDKKSMSEKCEKLVKELKTIDKKYQDKIRSLDDRHGLETQKLKDMHEAAEKLRRERWIEDKTKKIKEMTVKGLEPEIQRLIAKHKSELKKIKQIHEAELLESDERAAQRYVKMTEELRDQLAKEKEAACARERELSKQRYEKELKNEEDAYQQQRRRLHAEVQEEKDRVSQQATRQRTELDRLQRQLEDSHAHALTAMKQEYEKSREEQERRHYDEMRDSKEKLKLEKESWEQNFLKKQETWVVQKERELKEQVKRERDKEIEMVITQLEDDATSTREDIERASEHKTRRLREKYEAEMKDLERSERQALEKYNEMKARLTEVDGENECYKVQLKQKDQEIASLKKLTDKMHQERDRVSDIIRQEFADRLVTTDEENKRLKNGMSEMKARHRIELDRQKEHIEEIRKQKDEEMEEVHKRVKDAILKKEEIVTQIKQQYQAAQKRADHLEGLLQQQRKQLLVADKSYTSISTNIHSTTREETTESHTSELTSATGSSSKEIYDTTVADSLISESTVTYSISTSADHATSNPDEATSSYTTDTYSISTTEATSSPDKATSSYTTDTYSISTSEATSSPDEATSSYTTDTYSISTSEATSSPDEATSSYTTDMYSISTSEATSSPDEATSSYTTDTYSISTSEATSSSDEATSSYTTDTYSISTSEATSSSDEATSSYTTGTYSISTSEATSSPDEATSSYTTDMYSISTSEATNSPDEATSSYTTDLYSTSTSEDRATGSTKDATSSYTTDTYSTVVSADIAINCPTTTAINSFTTDVYPSTTDGVNTTHNGAVEGYWLEWSVWGPCMYYPGSVDSCEGYRSRQRQFSTGHWTKTDEECQTCYFTTEKINGNYSTWTEWEDCSINCKGKSSRYRTCDDPSPCNGGRNCSVLGVDTLTKDCGLVDGGWSTWGKWSTCLPENMTSIYGIGNHTRSRNCSDPEPVCSGEPCEGMANETSLCTGNIAIRENLVRGIANETGLCTGNIAIERTCEGMANETGLCTGNIAIRENLVREWLMKLVMYSNIAIERTFVRNANETGYVHNIAIRETL</sequence>
<feature type="compositionally biased region" description="Polar residues" evidence="2">
    <location>
        <begin position="1"/>
        <end position="12"/>
    </location>
</feature>
<feature type="region of interest" description="Disordered" evidence="2">
    <location>
        <begin position="425"/>
        <end position="488"/>
    </location>
</feature>
<comment type="caution">
    <text evidence="3">The sequence shown here is derived from an EMBL/GenBank/DDBJ whole genome shotgun (WGS) entry which is preliminary data.</text>
</comment>
<dbReference type="GO" id="GO:0005929">
    <property type="term" value="C:cilium"/>
    <property type="evidence" value="ECO:0007669"/>
    <property type="project" value="GOC"/>
</dbReference>
<feature type="compositionally biased region" description="Basic and acidic residues" evidence="2">
    <location>
        <begin position="840"/>
        <end position="850"/>
    </location>
</feature>
<dbReference type="EMBL" id="UYJE01007391">
    <property type="protein sequence ID" value="VDI54430.1"/>
    <property type="molecule type" value="Genomic_DNA"/>
</dbReference>
<feature type="compositionally biased region" description="Low complexity" evidence="2">
    <location>
        <begin position="1399"/>
        <end position="1411"/>
    </location>
</feature>
<feature type="compositionally biased region" description="Low complexity" evidence="2">
    <location>
        <begin position="1212"/>
        <end position="1231"/>
    </location>
</feature>
<dbReference type="Gene3D" id="2.20.100.10">
    <property type="entry name" value="Thrombospondin type-1 (TSP1) repeat"/>
    <property type="match status" value="2"/>
</dbReference>
<feature type="compositionally biased region" description="Basic and acidic residues" evidence="2">
    <location>
        <begin position="1157"/>
        <end position="1167"/>
    </location>
</feature>
<dbReference type="InterPro" id="IPR000884">
    <property type="entry name" value="TSP1_rpt"/>
</dbReference>
<feature type="coiled-coil region" evidence="1">
    <location>
        <begin position="1069"/>
        <end position="1139"/>
    </location>
</feature>
<feature type="coiled-coil region" evidence="1">
    <location>
        <begin position="623"/>
        <end position="704"/>
    </location>
</feature>
<feature type="compositionally biased region" description="Polar residues" evidence="2">
    <location>
        <begin position="1275"/>
        <end position="1306"/>
    </location>
</feature>
<organism evidence="3 4">
    <name type="scientific">Mytilus galloprovincialis</name>
    <name type="common">Mediterranean mussel</name>
    <dbReference type="NCBI Taxonomy" id="29158"/>
    <lineage>
        <taxon>Eukaryota</taxon>
        <taxon>Metazoa</taxon>
        <taxon>Spiralia</taxon>
        <taxon>Lophotrochozoa</taxon>
        <taxon>Mollusca</taxon>
        <taxon>Bivalvia</taxon>
        <taxon>Autobranchia</taxon>
        <taxon>Pteriomorphia</taxon>
        <taxon>Mytilida</taxon>
        <taxon>Mytiloidea</taxon>
        <taxon>Mytilidae</taxon>
        <taxon>Mytilinae</taxon>
        <taxon>Mytilus</taxon>
    </lineage>
</organism>
<keyword evidence="1" id="KW-0175">Coiled coil</keyword>
<gene>
    <name evidence="3" type="ORF">MGAL_10B055611</name>
</gene>
<feature type="compositionally biased region" description="Low complexity" evidence="2">
    <location>
        <begin position="1307"/>
        <end position="1366"/>
    </location>
</feature>
<feature type="compositionally biased region" description="Low complexity" evidence="2">
    <location>
        <begin position="1238"/>
        <end position="1251"/>
    </location>
</feature>
<feature type="region of interest" description="Disordered" evidence="2">
    <location>
        <begin position="826"/>
        <end position="859"/>
    </location>
</feature>
<name>A0A8B6FS68_MYTGA</name>
<feature type="region of interest" description="Disordered" evidence="2">
    <location>
        <begin position="1201"/>
        <end position="1426"/>
    </location>
</feature>
<reference evidence="3" key="1">
    <citation type="submission" date="2018-11" db="EMBL/GenBank/DDBJ databases">
        <authorList>
            <person name="Alioto T."/>
            <person name="Alioto T."/>
        </authorList>
    </citation>
    <scope>NUCLEOTIDE SEQUENCE</scope>
</reference>
<dbReference type="InterPro" id="IPR030465">
    <property type="entry name" value="CEP131"/>
</dbReference>
<proteinExistence type="predicted"/>
<dbReference type="PROSITE" id="PS50092">
    <property type="entry name" value="TSP1"/>
    <property type="match status" value="1"/>
</dbReference>
<accession>A0A8B6FS68</accession>
<feature type="compositionally biased region" description="Low complexity" evidence="2">
    <location>
        <begin position="1261"/>
        <end position="1274"/>
    </location>
</feature>
<dbReference type="OrthoDB" id="197735at2759"/>
<evidence type="ECO:0000313" key="4">
    <source>
        <dbReference type="Proteomes" id="UP000596742"/>
    </source>
</evidence>
<feature type="region of interest" description="Disordered" evidence="2">
    <location>
        <begin position="1"/>
        <end position="191"/>
    </location>
</feature>
<feature type="compositionally biased region" description="Basic and acidic residues" evidence="2">
    <location>
        <begin position="881"/>
        <end position="902"/>
    </location>
</feature>